<dbReference type="EMBL" id="LT838272">
    <property type="protein sequence ID" value="SMB97931.1"/>
    <property type="molecule type" value="Genomic_DNA"/>
</dbReference>
<dbReference type="InterPro" id="IPR052399">
    <property type="entry name" value="Phage_Baseplate_Assmbl_Protein"/>
</dbReference>
<dbReference type="Proteomes" id="UP000192569">
    <property type="component" value="Chromosome I"/>
</dbReference>
<reference evidence="5 6" key="1">
    <citation type="submission" date="2017-04" db="EMBL/GenBank/DDBJ databases">
        <authorList>
            <person name="Afonso C.L."/>
            <person name="Miller P.J."/>
            <person name="Scott M.A."/>
            <person name="Spackman E."/>
            <person name="Goraichik I."/>
            <person name="Dimitrov K.M."/>
            <person name="Suarez D.L."/>
            <person name="Swayne D.E."/>
        </authorList>
    </citation>
    <scope>NUCLEOTIDE SEQUENCE [LARGE SCALE GENOMIC DNA]</scope>
    <source>
        <strain evidence="5 6">ToBE</strain>
    </source>
</reference>
<organism evidence="5 6">
    <name type="scientific">Thermanaeromonas toyohensis ToBE</name>
    <dbReference type="NCBI Taxonomy" id="698762"/>
    <lineage>
        <taxon>Bacteria</taxon>
        <taxon>Bacillati</taxon>
        <taxon>Bacillota</taxon>
        <taxon>Clostridia</taxon>
        <taxon>Neomoorellales</taxon>
        <taxon>Neomoorellaceae</taxon>
        <taxon>Thermanaeromonas</taxon>
    </lineage>
</organism>
<keyword evidence="6" id="KW-1185">Reference proteome</keyword>
<name>A0A1W1VXW8_9FIRM</name>
<dbReference type="InterPro" id="IPR058531">
    <property type="entry name" value="Baseplate_J_M"/>
</dbReference>
<dbReference type="STRING" id="698762.SAMN00808754_2033"/>
<dbReference type="RefSeq" id="WP_084665609.1">
    <property type="nucleotide sequence ID" value="NZ_LT838272.1"/>
</dbReference>
<dbReference type="InterPro" id="IPR058530">
    <property type="entry name" value="Baseplate_J-like_C"/>
</dbReference>
<dbReference type="PANTHER" id="PTHR37829">
    <property type="entry name" value="PHAGE-LIKE ELEMENT PBSX PROTEIN XKDT"/>
    <property type="match status" value="1"/>
</dbReference>
<dbReference type="Pfam" id="PF04865">
    <property type="entry name" value="Baseplate_J"/>
    <property type="match status" value="1"/>
</dbReference>
<feature type="domain" description="Baseplate J-like central" evidence="3">
    <location>
        <begin position="200"/>
        <end position="257"/>
    </location>
</feature>
<dbReference type="OrthoDB" id="2554267at2"/>
<evidence type="ECO:0000313" key="6">
    <source>
        <dbReference type="Proteomes" id="UP000192569"/>
    </source>
</evidence>
<accession>A0A1W1VXW8</accession>
<dbReference type="PANTHER" id="PTHR37829:SF3">
    <property type="entry name" value="PROTEIN JAYE-RELATED"/>
    <property type="match status" value="1"/>
</dbReference>
<dbReference type="Pfam" id="PF26078">
    <property type="entry name" value="Baseplate_J_M"/>
    <property type="match status" value="1"/>
</dbReference>
<dbReference type="Pfam" id="PF26079">
    <property type="entry name" value="Baseplate_J_C"/>
    <property type="match status" value="1"/>
</dbReference>
<protein>
    <submittedName>
        <fullName evidence="5">Uncharacterized phage protein gp47/JayE</fullName>
    </submittedName>
</protein>
<evidence type="ECO:0000259" key="3">
    <source>
        <dbReference type="Pfam" id="PF26078"/>
    </source>
</evidence>
<evidence type="ECO:0000313" key="5">
    <source>
        <dbReference type="EMBL" id="SMB97931.1"/>
    </source>
</evidence>
<sequence length="524" mass="55020">MATLPEYLTEQTEENILKRMLDSLPADLDKAEGSYLWDALAPAAMELAQAAIWAQEVLRRGFASTTFGQYLDLRCEEHGITRKPAVKATGQVKFTGLAGTVVPAGTRVATPADPTTGTPSIEFVTTASVTLDSTGTGYAPIEAVKAGASGNVAAGAISILVTPVSGVSAVTNPSATSGGLDQEDDASLLARFLQRVRSPSAGGNKADYVNWAMEVTGVGGVSVVPVRDGPGTVSIAVINTNKEPADQALVDAVQNYIAPPWVNEIEAENMTLGGYGTSIDTTLTDDTGDSVKMVYDASGPGTITHSSLHTLLQQPGIWQARVRIKVDNNAGTADLLQVGIWNVSAAAWAKTRPGGTIDAVITLKASDLATAFDDKIVEFYWNGQDQLELRITRLTTDTTTIVWVDRAVYRSTFSKDTGEGKAPIGARVTVEPATAVLINISATLTIAPGYNADSVKSAVVENLKSYIRSLAFADDNDVRYARIGTVILDTPGVLDYSNLLVNGGTSNIAIGPQEVAVLGTVTLT</sequence>
<evidence type="ECO:0000259" key="2">
    <source>
        <dbReference type="Pfam" id="PF04865"/>
    </source>
</evidence>
<feature type="domain" description="Baseplate J-like C-terminal" evidence="4">
    <location>
        <begin position="438"/>
        <end position="524"/>
    </location>
</feature>
<evidence type="ECO:0000256" key="1">
    <source>
        <dbReference type="ARBA" id="ARBA00038087"/>
    </source>
</evidence>
<proteinExistence type="inferred from homology"/>
<comment type="similarity">
    <text evidence="1">Belongs to the Mu gp47/PBSX XkdT family.</text>
</comment>
<dbReference type="InterPro" id="IPR006949">
    <property type="entry name" value="Barrel_Baseplate_J-like"/>
</dbReference>
<dbReference type="AlphaFoldDB" id="A0A1W1VXW8"/>
<gene>
    <name evidence="5" type="ORF">SAMN00808754_2033</name>
</gene>
<feature type="domain" description="Baseplate protein J-like barrel" evidence="2">
    <location>
        <begin position="91"/>
        <end position="179"/>
    </location>
</feature>
<evidence type="ECO:0000259" key="4">
    <source>
        <dbReference type="Pfam" id="PF26079"/>
    </source>
</evidence>